<dbReference type="SUPFAM" id="SSF54713">
    <property type="entry name" value="Elongation factor Ts (EF-Ts), dimerisation domain"/>
    <property type="match status" value="1"/>
</dbReference>
<dbReference type="PANTHER" id="PTHR11741:SF0">
    <property type="entry name" value="ELONGATION FACTOR TS, MITOCHONDRIAL"/>
    <property type="match status" value="1"/>
</dbReference>
<feature type="region of interest" description="Involved in Mg(2+) ion dislocation from EF-Tu" evidence="5">
    <location>
        <begin position="80"/>
        <end position="83"/>
    </location>
</feature>
<dbReference type="InterPro" id="IPR036402">
    <property type="entry name" value="EF-Ts_dimer_sf"/>
</dbReference>
<comment type="caution">
    <text evidence="8">The sequence shown here is derived from an EMBL/GenBank/DDBJ whole genome shotgun (WGS) entry which is preliminary data.</text>
</comment>
<evidence type="ECO:0000313" key="9">
    <source>
        <dbReference type="Proteomes" id="UP000183758"/>
    </source>
</evidence>
<comment type="similarity">
    <text evidence="1 5">Belongs to the EF-Ts family.</text>
</comment>
<dbReference type="InterPro" id="IPR009060">
    <property type="entry name" value="UBA-like_sf"/>
</dbReference>
<keyword evidence="4 5" id="KW-0648">Protein biosynthesis</keyword>
<dbReference type="GO" id="GO:0003746">
    <property type="term" value="F:translation elongation factor activity"/>
    <property type="evidence" value="ECO:0007669"/>
    <property type="project" value="UniProtKB-UniRule"/>
</dbReference>
<dbReference type="EMBL" id="MNZM01000097">
    <property type="protein sequence ID" value="OIP83023.1"/>
    <property type="molecule type" value="Genomic_DNA"/>
</dbReference>
<comment type="function">
    <text evidence="5">Associates with the EF-Tu.GDP complex and induces the exchange of GDP to GTP. It remains bound to the aminoacyl-tRNA.EF-Tu.GTP complex up to the GTP hydrolysis stage on the ribosome.</text>
</comment>
<dbReference type="Proteomes" id="UP000183758">
    <property type="component" value="Unassembled WGS sequence"/>
</dbReference>
<evidence type="ECO:0000256" key="6">
    <source>
        <dbReference type="SAM" id="Coils"/>
    </source>
</evidence>
<dbReference type="Pfam" id="PF25025">
    <property type="entry name" value="EF-Ts_N"/>
    <property type="match status" value="1"/>
</dbReference>
<dbReference type="Gene3D" id="1.10.8.10">
    <property type="entry name" value="DNA helicase RuvA subunit, C-terminal domain"/>
    <property type="match status" value="1"/>
</dbReference>
<dbReference type="HAMAP" id="MF_00050">
    <property type="entry name" value="EF_Ts"/>
    <property type="match status" value="1"/>
</dbReference>
<dbReference type="Gene3D" id="3.30.479.20">
    <property type="entry name" value="Elongation factor Ts, dimerisation domain"/>
    <property type="match status" value="1"/>
</dbReference>
<dbReference type="InterPro" id="IPR014039">
    <property type="entry name" value="Transl_elong_EFTs/EF1B_dimer"/>
</dbReference>
<evidence type="ECO:0000313" key="8">
    <source>
        <dbReference type="EMBL" id="OIP83023.1"/>
    </source>
</evidence>
<evidence type="ECO:0000256" key="3">
    <source>
        <dbReference type="ARBA" id="ARBA00022768"/>
    </source>
</evidence>
<dbReference type="InterPro" id="IPR001816">
    <property type="entry name" value="Transl_elong_EFTs/EF1B"/>
</dbReference>
<accession>A0A1J5HQ75</accession>
<sequence>MLDYTKLKTLRETTGISFSLCKKALEETNNDLKAAEKKLSDWGIEKALQKAKRGTGNGVIASYVHHNKKIAAMIELNCETDFVANNQDFQTLAQELAMQAASIKTKNEKVDELLLTEYIREPGKTISDLIKEAILKFGENIKLKRFVRWSI</sequence>
<evidence type="ECO:0000256" key="5">
    <source>
        <dbReference type="HAMAP-Rule" id="MF_00050"/>
    </source>
</evidence>
<reference evidence="8 9" key="1">
    <citation type="journal article" date="2016" name="Environ. Microbiol.">
        <title>Genomic resolution of a cold subsurface aquifer community provides metabolic insights for novel microbes adapted to high CO concentrations.</title>
        <authorList>
            <person name="Probst A.J."/>
            <person name="Castelle C.J."/>
            <person name="Singh A."/>
            <person name="Brown C.T."/>
            <person name="Anantharaman K."/>
            <person name="Sharon I."/>
            <person name="Hug L.A."/>
            <person name="Burstein D."/>
            <person name="Emerson J.B."/>
            <person name="Thomas B.C."/>
            <person name="Banfield J.F."/>
        </authorList>
    </citation>
    <scope>NUCLEOTIDE SEQUENCE [LARGE SCALE GENOMIC DNA]</scope>
    <source>
        <strain evidence="8">CG2_30_33_16</strain>
    </source>
</reference>
<dbReference type="InterPro" id="IPR018101">
    <property type="entry name" value="Transl_elong_Ts_CS"/>
</dbReference>
<organism evidence="8 9">
    <name type="scientific">Candidatus Roizmanbacteria bacterium CG2_30_33_16</name>
    <dbReference type="NCBI Taxonomy" id="1805340"/>
    <lineage>
        <taxon>Bacteria</taxon>
        <taxon>Candidatus Roizmaniibacteriota</taxon>
    </lineage>
</organism>
<keyword evidence="6" id="KW-0175">Coiled coil</keyword>
<keyword evidence="5" id="KW-0963">Cytoplasm</keyword>
<keyword evidence="3 5" id="KW-0251">Elongation factor</keyword>
<feature type="coiled-coil region" evidence="6">
    <location>
        <begin position="18"/>
        <end position="45"/>
    </location>
</feature>
<gene>
    <name evidence="5" type="primary">tsf</name>
    <name evidence="8" type="ORF">AUK04_03890</name>
</gene>
<dbReference type="GO" id="GO:0005737">
    <property type="term" value="C:cytoplasm"/>
    <property type="evidence" value="ECO:0007669"/>
    <property type="project" value="UniProtKB-SubCell"/>
</dbReference>
<dbReference type="SUPFAM" id="SSF46934">
    <property type="entry name" value="UBA-like"/>
    <property type="match status" value="1"/>
</dbReference>
<proteinExistence type="inferred from homology"/>
<dbReference type="PROSITE" id="PS01127">
    <property type="entry name" value="EF_TS_2"/>
    <property type="match status" value="1"/>
</dbReference>
<dbReference type="PANTHER" id="PTHR11741">
    <property type="entry name" value="ELONGATION FACTOR TS"/>
    <property type="match status" value="1"/>
</dbReference>
<dbReference type="AlphaFoldDB" id="A0A1J5HQ75"/>
<comment type="subcellular location">
    <subcellularLocation>
        <location evidence="5">Cytoplasm</location>
    </subcellularLocation>
</comment>
<evidence type="ECO:0000256" key="4">
    <source>
        <dbReference type="ARBA" id="ARBA00022917"/>
    </source>
</evidence>
<evidence type="ECO:0000259" key="7">
    <source>
        <dbReference type="Pfam" id="PF00889"/>
    </source>
</evidence>
<evidence type="ECO:0000256" key="2">
    <source>
        <dbReference type="ARBA" id="ARBA00016956"/>
    </source>
</evidence>
<evidence type="ECO:0000256" key="1">
    <source>
        <dbReference type="ARBA" id="ARBA00005532"/>
    </source>
</evidence>
<protein>
    <recommendedName>
        <fullName evidence="2 5">Elongation factor Ts</fullName>
        <shortName evidence="5">EF-Ts</shortName>
    </recommendedName>
</protein>
<feature type="domain" description="Translation elongation factor EFTs/EF1B dimerisation" evidence="7">
    <location>
        <begin position="71"/>
        <end position="148"/>
    </location>
</feature>
<dbReference type="Pfam" id="PF00889">
    <property type="entry name" value="EF_TS"/>
    <property type="match status" value="1"/>
</dbReference>
<name>A0A1J5HQ75_9BACT</name>